<dbReference type="InterPro" id="IPR001789">
    <property type="entry name" value="Sig_transdc_resp-reg_receiver"/>
</dbReference>
<dbReference type="Pfam" id="PF00072">
    <property type="entry name" value="Response_reg"/>
    <property type="match status" value="1"/>
</dbReference>
<dbReference type="Gene3D" id="3.40.50.2300">
    <property type="match status" value="1"/>
</dbReference>
<evidence type="ECO:0000256" key="2">
    <source>
        <dbReference type="PROSITE-ProRule" id="PRU00169"/>
    </source>
</evidence>
<dbReference type="PANTHER" id="PTHR44591:SF25">
    <property type="entry name" value="CHEMOTAXIS TWO-COMPONENT RESPONSE REGULATOR"/>
    <property type="match status" value="1"/>
</dbReference>
<feature type="modified residue" description="4-aspartylphosphate" evidence="2">
    <location>
        <position position="63"/>
    </location>
</feature>
<dbReference type="InterPro" id="IPR050595">
    <property type="entry name" value="Bact_response_regulator"/>
</dbReference>
<accession>A0A7M3MCX9</accession>
<dbReference type="GO" id="GO:0000160">
    <property type="term" value="P:phosphorelay signal transduction system"/>
    <property type="evidence" value="ECO:0007669"/>
    <property type="project" value="InterPro"/>
</dbReference>
<dbReference type="InterPro" id="IPR011006">
    <property type="entry name" value="CheY-like_superfamily"/>
</dbReference>
<dbReference type="AlphaFoldDB" id="A0A7M3MCX9"/>
<dbReference type="EMBL" id="QMIE01000011">
    <property type="protein sequence ID" value="TVM16370.1"/>
    <property type="molecule type" value="Genomic_DNA"/>
</dbReference>
<keyword evidence="5" id="KW-1185">Reference proteome</keyword>
<evidence type="ECO:0000313" key="4">
    <source>
        <dbReference type="EMBL" id="TVM16370.1"/>
    </source>
</evidence>
<organism evidence="4 5">
    <name type="scientific">Oceanidesulfovibrio indonesiensis</name>
    <dbReference type="NCBI Taxonomy" id="54767"/>
    <lineage>
        <taxon>Bacteria</taxon>
        <taxon>Pseudomonadati</taxon>
        <taxon>Thermodesulfobacteriota</taxon>
        <taxon>Desulfovibrionia</taxon>
        <taxon>Desulfovibrionales</taxon>
        <taxon>Desulfovibrionaceae</taxon>
        <taxon>Oceanidesulfovibrio</taxon>
    </lineage>
</organism>
<dbReference type="SUPFAM" id="SSF52172">
    <property type="entry name" value="CheY-like"/>
    <property type="match status" value="1"/>
</dbReference>
<dbReference type="OrthoDB" id="9786548at2"/>
<dbReference type="PROSITE" id="PS50110">
    <property type="entry name" value="RESPONSE_REGULATORY"/>
    <property type="match status" value="1"/>
</dbReference>
<dbReference type="RefSeq" id="WP_144303494.1">
    <property type="nucleotide sequence ID" value="NZ_QMIE01000011.1"/>
</dbReference>
<evidence type="ECO:0000259" key="3">
    <source>
        <dbReference type="PROSITE" id="PS50110"/>
    </source>
</evidence>
<dbReference type="SMART" id="SM00448">
    <property type="entry name" value="REC"/>
    <property type="match status" value="1"/>
</dbReference>
<gene>
    <name evidence="4" type="ORF">DPQ33_12155</name>
</gene>
<comment type="caution">
    <text evidence="4">The sequence shown here is derived from an EMBL/GenBank/DDBJ whole genome shotgun (WGS) entry which is preliminary data.</text>
</comment>
<protein>
    <submittedName>
        <fullName evidence="4">Response regulator</fullName>
    </submittedName>
</protein>
<sequence length="151" mass="16470">MALQTYPRIGALTFLVVDDSVIMRRLIKRALRDLGVTRIVEAGNSNAAWSALHAGGVDFILCDWNMPGGTGIDFLSRVRENPTFSALPFLMISAESKTENIMQAIRNGVSNYLTKPFTTEILARKIIAILDQTCPGWDSERPAAAPSDTGS</sequence>
<proteinExistence type="predicted"/>
<feature type="domain" description="Response regulatory" evidence="3">
    <location>
        <begin position="13"/>
        <end position="130"/>
    </location>
</feature>
<dbReference type="Proteomes" id="UP000448292">
    <property type="component" value="Unassembled WGS sequence"/>
</dbReference>
<reference evidence="4 5" key="1">
    <citation type="submission" date="2018-06" db="EMBL/GenBank/DDBJ databases">
        <title>Complete genome of Desulfovibrio indonesiensis P37SLT.</title>
        <authorList>
            <person name="Crispim J.S."/>
            <person name="Vidigal P.M.P."/>
            <person name="Silva L.C.F."/>
            <person name="Laguardia C.N."/>
            <person name="Araujo L.C."/>
            <person name="Dias R.S."/>
            <person name="Sousa M.P."/>
            <person name="Paula S.O."/>
            <person name="Silva C."/>
        </authorList>
    </citation>
    <scope>NUCLEOTIDE SEQUENCE [LARGE SCALE GENOMIC DNA]</scope>
    <source>
        <strain evidence="4 5">P37SLT</strain>
    </source>
</reference>
<name>A0A7M3MCX9_9BACT</name>
<evidence type="ECO:0000256" key="1">
    <source>
        <dbReference type="ARBA" id="ARBA00022553"/>
    </source>
</evidence>
<dbReference type="PANTHER" id="PTHR44591">
    <property type="entry name" value="STRESS RESPONSE REGULATOR PROTEIN 1"/>
    <property type="match status" value="1"/>
</dbReference>
<keyword evidence="1 2" id="KW-0597">Phosphoprotein</keyword>
<evidence type="ECO:0000313" key="5">
    <source>
        <dbReference type="Proteomes" id="UP000448292"/>
    </source>
</evidence>